<evidence type="ECO:0000313" key="2">
    <source>
        <dbReference type="Proteomes" id="UP000221734"/>
    </source>
</evidence>
<sequence>MTALQEASPYRKRCASSSIYLSEAFETEQQEWNTSIVIDIYPQTPSLSNAAMKATSKILGFRNFADNWDSYGAEKPSESAIVNALSFIRVIDAHGIPVYFVAPGPNGEIVVELRKGNYEAEVYFNADNSNEVLIYEGDACISEGALDHLLPQILELF</sequence>
<dbReference type="AlphaFoldDB" id="A0A2C9CFK0"/>
<dbReference type="RefSeq" id="WP_099325084.1">
    <property type="nucleotide sequence ID" value="NZ_LT934425.1"/>
</dbReference>
<protein>
    <submittedName>
        <fullName evidence="1">Uncharacterized protein</fullName>
    </submittedName>
</protein>
<proteinExistence type="predicted"/>
<evidence type="ECO:0000313" key="1">
    <source>
        <dbReference type="EMBL" id="SOH04368.1"/>
    </source>
</evidence>
<accession>A0A2C9CFK0</accession>
<gene>
    <name evidence="1" type="ORF">KSMBR1_1869</name>
</gene>
<dbReference type="OrthoDB" id="874952at2"/>
<reference evidence="2" key="1">
    <citation type="submission" date="2017-10" db="EMBL/GenBank/DDBJ databases">
        <authorList>
            <person name="Frank J."/>
        </authorList>
    </citation>
    <scope>NUCLEOTIDE SEQUENCE [LARGE SCALE GENOMIC DNA]</scope>
</reference>
<dbReference type="KEGG" id="kst:KSMBR1_1869"/>
<name>A0A2C9CFK0_KUEST</name>
<dbReference type="Proteomes" id="UP000221734">
    <property type="component" value="Chromosome Kuenenia_stuttgartiensis_MBR1"/>
</dbReference>
<organism evidence="1 2">
    <name type="scientific">Kuenenia stuttgartiensis</name>
    <dbReference type="NCBI Taxonomy" id="174633"/>
    <lineage>
        <taxon>Bacteria</taxon>
        <taxon>Pseudomonadati</taxon>
        <taxon>Planctomycetota</taxon>
        <taxon>Candidatus Brocadiia</taxon>
        <taxon>Candidatus Brocadiales</taxon>
        <taxon>Candidatus Brocadiaceae</taxon>
        <taxon>Candidatus Kuenenia</taxon>
    </lineage>
</organism>
<keyword evidence="2" id="KW-1185">Reference proteome</keyword>
<dbReference type="EMBL" id="LT934425">
    <property type="protein sequence ID" value="SOH04368.1"/>
    <property type="molecule type" value="Genomic_DNA"/>
</dbReference>